<proteinExistence type="predicted"/>
<dbReference type="Proteomes" id="UP000606974">
    <property type="component" value="Unassembled WGS sequence"/>
</dbReference>
<evidence type="ECO:0000313" key="1">
    <source>
        <dbReference type="EMBL" id="KAF7502162.1"/>
    </source>
</evidence>
<reference evidence="1" key="1">
    <citation type="submission" date="2020-02" db="EMBL/GenBank/DDBJ databases">
        <authorList>
            <person name="Palmer J.M."/>
        </authorList>
    </citation>
    <scope>NUCLEOTIDE SEQUENCE</scope>
    <source>
        <strain evidence="1">EPUS1.4</strain>
        <tissue evidence="1">Thallus</tissue>
    </source>
</reference>
<accession>A0A8H7A7P6</accession>
<keyword evidence="2" id="KW-1185">Reference proteome</keyword>
<evidence type="ECO:0000313" key="2">
    <source>
        <dbReference type="Proteomes" id="UP000606974"/>
    </source>
</evidence>
<dbReference type="AlphaFoldDB" id="A0A8H7A7P6"/>
<gene>
    <name evidence="1" type="ORF">GJ744_006876</name>
</gene>
<sequence length="51" mass="5889">MRSYFLAQSKQIAVSYADNFVMRDTSLAAIFSCKISTKIVDYSHKVRRVEL</sequence>
<protein>
    <submittedName>
        <fullName evidence="1">Uncharacterized protein</fullName>
    </submittedName>
</protein>
<organism evidence="1 2">
    <name type="scientific">Endocarpon pusillum</name>
    <dbReference type="NCBI Taxonomy" id="364733"/>
    <lineage>
        <taxon>Eukaryota</taxon>
        <taxon>Fungi</taxon>
        <taxon>Dikarya</taxon>
        <taxon>Ascomycota</taxon>
        <taxon>Pezizomycotina</taxon>
        <taxon>Eurotiomycetes</taxon>
        <taxon>Chaetothyriomycetidae</taxon>
        <taxon>Verrucariales</taxon>
        <taxon>Verrucariaceae</taxon>
        <taxon>Endocarpon</taxon>
    </lineage>
</organism>
<dbReference type="EMBL" id="JAACFV010000313">
    <property type="protein sequence ID" value="KAF7502162.1"/>
    <property type="molecule type" value="Genomic_DNA"/>
</dbReference>
<name>A0A8H7A7P6_9EURO</name>
<comment type="caution">
    <text evidence="1">The sequence shown here is derived from an EMBL/GenBank/DDBJ whole genome shotgun (WGS) entry which is preliminary data.</text>
</comment>